<evidence type="ECO:0000256" key="10">
    <source>
        <dbReference type="RuleBase" id="RU079119"/>
    </source>
</evidence>
<feature type="region of interest" description="Disordered" evidence="11">
    <location>
        <begin position="1"/>
        <end position="98"/>
    </location>
</feature>
<keyword evidence="2 10" id="KW-0808">Transferase</keyword>
<dbReference type="GO" id="GO:0005783">
    <property type="term" value="C:endoplasmic reticulum"/>
    <property type="evidence" value="ECO:0007669"/>
    <property type="project" value="TreeGrafter"/>
</dbReference>
<gene>
    <name evidence="13" type="ORF">CPB83DRAFT_785008</name>
</gene>
<keyword evidence="5 10" id="KW-0472">Membrane</keyword>
<feature type="transmembrane region" description="Helical" evidence="10">
    <location>
        <begin position="205"/>
        <end position="230"/>
    </location>
</feature>
<dbReference type="GO" id="GO:0019706">
    <property type="term" value="F:protein-cysteine S-palmitoyltransferase activity"/>
    <property type="evidence" value="ECO:0007669"/>
    <property type="project" value="UniProtKB-EC"/>
</dbReference>
<accession>A0A9P6EPB0</accession>
<evidence type="ECO:0000256" key="9">
    <source>
        <dbReference type="ARBA" id="ARBA00048048"/>
    </source>
</evidence>
<keyword evidence="14" id="KW-1185">Reference proteome</keyword>
<dbReference type="GO" id="GO:0006612">
    <property type="term" value="P:protein targeting to membrane"/>
    <property type="evidence" value="ECO:0007669"/>
    <property type="project" value="TreeGrafter"/>
</dbReference>
<comment type="domain">
    <text evidence="10">The DHHC domain is required for palmitoyltransferase activity.</text>
</comment>
<evidence type="ECO:0000256" key="1">
    <source>
        <dbReference type="ARBA" id="ARBA00004141"/>
    </source>
</evidence>
<dbReference type="Proteomes" id="UP000807306">
    <property type="component" value="Unassembled WGS sequence"/>
</dbReference>
<dbReference type="EC" id="2.3.1.225" evidence="10"/>
<comment type="subcellular location">
    <subcellularLocation>
        <location evidence="1">Membrane</location>
        <topology evidence="1">Multi-pass membrane protein</topology>
    </subcellularLocation>
</comment>
<evidence type="ECO:0000256" key="8">
    <source>
        <dbReference type="ARBA" id="ARBA00023315"/>
    </source>
</evidence>
<keyword evidence="6" id="KW-0564">Palmitate</keyword>
<dbReference type="InterPro" id="IPR039859">
    <property type="entry name" value="PFA4/ZDH16/20/ERF2-like"/>
</dbReference>
<dbReference type="GO" id="GO:0016020">
    <property type="term" value="C:membrane"/>
    <property type="evidence" value="ECO:0007669"/>
    <property type="project" value="UniProtKB-SubCell"/>
</dbReference>
<dbReference type="InterPro" id="IPR001594">
    <property type="entry name" value="Palmitoyltrfase_DHHC"/>
</dbReference>
<organism evidence="13 14">
    <name type="scientific">Crepidotus variabilis</name>
    <dbReference type="NCBI Taxonomy" id="179855"/>
    <lineage>
        <taxon>Eukaryota</taxon>
        <taxon>Fungi</taxon>
        <taxon>Dikarya</taxon>
        <taxon>Basidiomycota</taxon>
        <taxon>Agaricomycotina</taxon>
        <taxon>Agaricomycetes</taxon>
        <taxon>Agaricomycetidae</taxon>
        <taxon>Agaricales</taxon>
        <taxon>Agaricineae</taxon>
        <taxon>Crepidotaceae</taxon>
        <taxon>Crepidotus</taxon>
    </lineage>
</organism>
<evidence type="ECO:0000259" key="12">
    <source>
        <dbReference type="Pfam" id="PF01529"/>
    </source>
</evidence>
<comment type="caution">
    <text evidence="13">The sequence shown here is derived from an EMBL/GenBank/DDBJ whole genome shotgun (WGS) entry which is preliminary data.</text>
</comment>
<dbReference type="PANTHER" id="PTHR22883:SF488">
    <property type="entry name" value="PALMITOYLTRANSFERASE"/>
    <property type="match status" value="1"/>
</dbReference>
<feature type="region of interest" description="Disordered" evidence="11">
    <location>
        <begin position="267"/>
        <end position="286"/>
    </location>
</feature>
<evidence type="ECO:0000256" key="7">
    <source>
        <dbReference type="ARBA" id="ARBA00023288"/>
    </source>
</evidence>
<feature type="region of interest" description="Disordered" evidence="11">
    <location>
        <begin position="118"/>
        <end position="170"/>
    </location>
</feature>
<dbReference type="PANTHER" id="PTHR22883">
    <property type="entry name" value="ZINC FINGER DHHC DOMAIN CONTAINING PROTEIN"/>
    <property type="match status" value="1"/>
</dbReference>
<dbReference type="GO" id="GO:0005794">
    <property type="term" value="C:Golgi apparatus"/>
    <property type="evidence" value="ECO:0007669"/>
    <property type="project" value="TreeGrafter"/>
</dbReference>
<dbReference type="PROSITE" id="PS50216">
    <property type="entry name" value="DHHC"/>
    <property type="match status" value="1"/>
</dbReference>
<feature type="domain" description="Palmitoyltransferase DHHC" evidence="12">
    <location>
        <begin position="301"/>
        <end position="428"/>
    </location>
</feature>
<evidence type="ECO:0000256" key="6">
    <source>
        <dbReference type="ARBA" id="ARBA00023139"/>
    </source>
</evidence>
<feature type="transmembrane region" description="Helical" evidence="10">
    <location>
        <begin position="236"/>
        <end position="256"/>
    </location>
</feature>
<evidence type="ECO:0000256" key="2">
    <source>
        <dbReference type="ARBA" id="ARBA00022679"/>
    </source>
</evidence>
<name>A0A9P6EPB0_9AGAR</name>
<comment type="similarity">
    <text evidence="10">Belongs to the DHHC palmitoyltransferase family.</text>
</comment>
<evidence type="ECO:0000256" key="11">
    <source>
        <dbReference type="SAM" id="MobiDB-lite"/>
    </source>
</evidence>
<dbReference type="EMBL" id="MU157832">
    <property type="protein sequence ID" value="KAF9532209.1"/>
    <property type="molecule type" value="Genomic_DNA"/>
</dbReference>
<feature type="compositionally biased region" description="Pro residues" evidence="11">
    <location>
        <begin position="155"/>
        <end position="164"/>
    </location>
</feature>
<keyword evidence="7" id="KW-0449">Lipoprotein</keyword>
<evidence type="ECO:0000313" key="14">
    <source>
        <dbReference type="Proteomes" id="UP000807306"/>
    </source>
</evidence>
<keyword evidence="4 10" id="KW-1133">Transmembrane helix</keyword>
<feature type="transmembrane region" description="Helical" evidence="10">
    <location>
        <begin position="390"/>
        <end position="411"/>
    </location>
</feature>
<reference evidence="13" key="1">
    <citation type="submission" date="2020-11" db="EMBL/GenBank/DDBJ databases">
        <authorList>
            <consortium name="DOE Joint Genome Institute"/>
            <person name="Ahrendt S."/>
            <person name="Riley R."/>
            <person name="Andreopoulos W."/>
            <person name="Labutti K."/>
            <person name="Pangilinan J."/>
            <person name="Ruiz-Duenas F.J."/>
            <person name="Barrasa J.M."/>
            <person name="Sanchez-Garcia M."/>
            <person name="Camarero S."/>
            <person name="Miyauchi S."/>
            <person name="Serrano A."/>
            <person name="Linde D."/>
            <person name="Babiker R."/>
            <person name="Drula E."/>
            <person name="Ayuso-Fernandez I."/>
            <person name="Pacheco R."/>
            <person name="Padilla G."/>
            <person name="Ferreira P."/>
            <person name="Barriuso J."/>
            <person name="Kellner H."/>
            <person name="Castanera R."/>
            <person name="Alfaro M."/>
            <person name="Ramirez L."/>
            <person name="Pisabarro A.G."/>
            <person name="Kuo A."/>
            <person name="Tritt A."/>
            <person name="Lipzen A."/>
            <person name="He G."/>
            <person name="Yan M."/>
            <person name="Ng V."/>
            <person name="Cullen D."/>
            <person name="Martin F."/>
            <person name="Rosso M.-N."/>
            <person name="Henrissat B."/>
            <person name="Hibbett D."/>
            <person name="Martinez A.T."/>
            <person name="Grigoriev I.V."/>
        </authorList>
    </citation>
    <scope>NUCLEOTIDE SEQUENCE</scope>
    <source>
        <strain evidence="13">CBS 506.95</strain>
    </source>
</reference>
<keyword evidence="8 10" id="KW-0012">Acyltransferase</keyword>
<feature type="compositionally biased region" description="Pro residues" evidence="11">
    <location>
        <begin position="135"/>
        <end position="146"/>
    </location>
</feature>
<protein>
    <recommendedName>
        <fullName evidence="10">Palmitoyltransferase</fullName>
        <ecNumber evidence="10">2.3.1.225</ecNumber>
    </recommendedName>
</protein>
<comment type="catalytic activity">
    <reaction evidence="9 10">
        <text>L-cysteinyl-[protein] + hexadecanoyl-CoA = S-hexadecanoyl-L-cysteinyl-[protein] + CoA</text>
        <dbReference type="Rhea" id="RHEA:36683"/>
        <dbReference type="Rhea" id="RHEA-COMP:10131"/>
        <dbReference type="Rhea" id="RHEA-COMP:11032"/>
        <dbReference type="ChEBI" id="CHEBI:29950"/>
        <dbReference type="ChEBI" id="CHEBI:57287"/>
        <dbReference type="ChEBI" id="CHEBI:57379"/>
        <dbReference type="ChEBI" id="CHEBI:74151"/>
        <dbReference type="EC" id="2.3.1.225"/>
    </reaction>
</comment>
<dbReference type="OrthoDB" id="9909019at2759"/>
<feature type="compositionally biased region" description="Basic and acidic residues" evidence="11">
    <location>
        <begin position="49"/>
        <end position="63"/>
    </location>
</feature>
<evidence type="ECO:0000313" key="13">
    <source>
        <dbReference type="EMBL" id="KAF9532209.1"/>
    </source>
</evidence>
<feature type="compositionally biased region" description="Low complexity" evidence="11">
    <location>
        <begin position="24"/>
        <end position="48"/>
    </location>
</feature>
<evidence type="ECO:0000256" key="5">
    <source>
        <dbReference type="ARBA" id="ARBA00023136"/>
    </source>
</evidence>
<proteinExistence type="inferred from homology"/>
<evidence type="ECO:0000256" key="4">
    <source>
        <dbReference type="ARBA" id="ARBA00022989"/>
    </source>
</evidence>
<sequence length="486" mass="53013">MTSPRSASFVIQPASTTHAGGIQPSASFFRPSRPYSRPGSPSSIIDIGIPDHDESDQQHEFVSLKRMKQSREPLLPGPSGPPSVPHSYSPAPSRSATRLVRTSLDRVLSISRGLSFDSTPKRHSHALSTTASMSIPPPTSPSPSPSSPSLSEPPLFNPTPPSHSPPLRAVPLTITNRPVRRWEQHPSRNKFLFNGRLLTGGDTPYAFLASFTIVLGIAGVWFSTTAVWWWLNISPAVSVVTGYLALITISTMITTATTDPGILPRNLDSDPPYPASSPSDGGVRAPMPRDLKVRSDVVRVKYCPTCKTYRPPRSSHCKMCDNCVDGCDHHCQWVNNCIGRRNYTTFFALLLSATLSLILIIVTSALHLYFLTSRDHLSFKQALSNRQGTGSAVAFGLSVSVVWPVAALLTYHMRLLLLNTTTIEQIRNQAHKSLIPSGPAPPNPFSHGSWGRNVAAVLCRPTGWSWLDASAPVKEDRREVWEGPGE</sequence>
<feature type="compositionally biased region" description="Pro residues" evidence="11">
    <location>
        <begin position="75"/>
        <end position="84"/>
    </location>
</feature>
<keyword evidence="3 10" id="KW-0812">Transmembrane</keyword>
<feature type="transmembrane region" description="Helical" evidence="10">
    <location>
        <begin position="346"/>
        <end position="370"/>
    </location>
</feature>
<dbReference type="Pfam" id="PF01529">
    <property type="entry name" value="DHHC"/>
    <property type="match status" value="1"/>
</dbReference>
<dbReference type="AlphaFoldDB" id="A0A9P6EPB0"/>
<evidence type="ECO:0000256" key="3">
    <source>
        <dbReference type="ARBA" id="ARBA00022692"/>
    </source>
</evidence>